<name>A0A919K6P8_9ACTN</name>
<feature type="transmembrane region" description="Helical" evidence="1">
    <location>
        <begin position="260"/>
        <end position="279"/>
    </location>
</feature>
<dbReference type="AlphaFoldDB" id="A0A919K6P8"/>
<dbReference type="PANTHER" id="PTHR46663">
    <property type="entry name" value="DIGUANYLATE CYCLASE DGCT-RELATED"/>
    <property type="match status" value="1"/>
</dbReference>
<dbReference type="EMBL" id="BOMV01000057">
    <property type="protein sequence ID" value="GIE97616.1"/>
    <property type="molecule type" value="Genomic_DNA"/>
</dbReference>
<accession>A0A919K6P8</accession>
<dbReference type="Gene3D" id="3.30.70.270">
    <property type="match status" value="1"/>
</dbReference>
<dbReference type="CDD" id="cd01949">
    <property type="entry name" value="GGDEF"/>
    <property type="match status" value="1"/>
</dbReference>
<keyword evidence="1" id="KW-0812">Transmembrane</keyword>
<organism evidence="3 4">
    <name type="scientific">Paractinoplanes rishiriensis</name>
    <dbReference type="NCBI Taxonomy" id="1050105"/>
    <lineage>
        <taxon>Bacteria</taxon>
        <taxon>Bacillati</taxon>
        <taxon>Actinomycetota</taxon>
        <taxon>Actinomycetes</taxon>
        <taxon>Micromonosporales</taxon>
        <taxon>Micromonosporaceae</taxon>
        <taxon>Paractinoplanes</taxon>
    </lineage>
</organism>
<dbReference type="PANTHER" id="PTHR46663:SF2">
    <property type="entry name" value="GGDEF DOMAIN-CONTAINING PROTEIN"/>
    <property type="match status" value="1"/>
</dbReference>
<feature type="transmembrane region" description="Helical" evidence="1">
    <location>
        <begin position="285"/>
        <end position="304"/>
    </location>
</feature>
<keyword evidence="1" id="KW-1133">Transmembrane helix</keyword>
<sequence>MAWPVLCVILVAAYLLVDQVWRGGDAWTILSHGSIVTLSSLVAGVACVVAGRHARGTERLGWHLLAAGLGSTTAGNALWLWLELTSPGGAPFASAADCLVLAMVPLSLAGAAALGGLGRVGVRVVLDGLIVSGSLLFVSWCTVLGPILAATPSAAYTAFVFATPLGDVAMASMAFVLLARAEPRRRSTFALVGCGMVAVAVAESGFAYMTQIGAYSAGNLAMNGWIVGFLLIGTGALHSRGSAGQPGRRPETVSSPAWSLLPYVPLAVALITGVCVDIVRDGIGTFGYALTIVVVVLVVVRQLVALRDNAALTRDLRVAVRDLRRREAELERLASHDPLTGLPNRSLFRSRTEQAALQSPAPTLPAVMYIDLDGFKKVNDTLGHAAGDALLVAVADRLRTCVRATDTIARLGGDEFAILVSDPAAAEALTAQAGRIVSAIGQPYDIAGEQVTVGASVGLACSEPGAQTGVDDLLHRADQAMYAAKNAGKNRYVDAVAAGHAPTALI</sequence>
<feature type="transmembrane region" description="Helical" evidence="1">
    <location>
        <begin position="94"/>
        <end position="117"/>
    </location>
</feature>
<dbReference type="NCBIfam" id="TIGR00254">
    <property type="entry name" value="GGDEF"/>
    <property type="match status" value="1"/>
</dbReference>
<evidence type="ECO:0000313" key="3">
    <source>
        <dbReference type="EMBL" id="GIE97616.1"/>
    </source>
</evidence>
<dbReference type="Pfam" id="PF00990">
    <property type="entry name" value="GGDEF"/>
    <property type="match status" value="1"/>
</dbReference>
<feature type="transmembrane region" description="Helical" evidence="1">
    <location>
        <begin position="189"/>
        <end position="208"/>
    </location>
</feature>
<proteinExistence type="predicted"/>
<dbReference type="InterPro" id="IPR043128">
    <property type="entry name" value="Rev_trsase/Diguanyl_cyclase"/>
</dbReference>
<dbReference type="FunFam" id="3.30.70.270:FF:000001">
    <property type="entry name" value="Diguanylate cyclase domain protein"/>
    <property type="match status" value="1"/>
</dbReference>
<gene>
    <name evidence="3" type="ORF">Ari01nite_50810</name>
</gene>
<comment type="caution">
    <text evidence="3">The sequence shown here is derived from an EMBL/GenBank/DDBJ whole genome shotgun (WGS) entry which is preliminary data.</text>
</comment>
<evidence type="ECO:0000259" key="2">
    <source>
        <dbReference type="PROSITE" id="PS50887"/>
    </source>
</evidence>
<keyword evidence="4" id="KW-1185">Reference proteome</keyword>
<dbReference type="SUPFAM" id="SSF55073">
    <property type="entry name" value="Nucleotide cyclase"/>
    <property type="match status" value="1"/>
</dbReference>
<feature type="domain" description="GGDEF" evidence="2">
    <location>
        <begin position="363"/>
        <end position="497"/>
    </location>
</feature>
<reference evidence="3" key="1">
    <citation type="submission" date="2021-01" db="EMBL/GenBank/DDBJ databases">
        <title>Whole genome shotgun sequence of Actinoplanes rishiriensis NBRC 108556.</title>
        <authorList>
            <person name="Komaki H."/>
            <person name="Tamura T."/>
        </authorList>
    </citation>
    <scope>NUCLEOTIDE SEQUENCE</scope>
    <source>
        <strain evidence="3">NBRC 108556</strain>
    </source>
</reference>
<feature type="transmembrane region" description="Helical" evidence="1">
    <location>
        <begin position="62"/>
        <end position="82"/>
    </location>
</feature>
<feature type="transmembrane region" description="Helical" evidence="1">
    <location>
        <begin position="220"/>
        <end position="239"/>
    </location>
</feature>
<dbReference type="SMART" id="SM00267">
    <property type="entry name" value="GGDEF"/>
    <property type="match status" value="1"/>
</dbReference>
<protein>
    <recommendedName>
        <fullName evidence="2">GGDEF domain-containing protein</fullName>
    </recommendedName>
</protein>
<evidence type="ECO:0000256" key="1">
    <source>
        <dbReference type="SAM" id="Phobius"/>
    </source>
</evidence>
<dbReference type="PROSITE" id="PS50887">
    <property type="entry name" value="GGDEF"/>
    <property type="match status" value="1"/>
</dbReference>
<dbReference type="InterPro" id="IPR029787">
    <property type="entry name" value="Nucleotide_cyclase"/>
</dbReference>
<dbReference type="InterPro" id="IPR000160">
    <property type="entry name" value="GGDEF_dom"/>
</dbReference>
<evidence type="ECO:0000313" key="4">
    <source>
        <dbReference type="Proteomes" id="UP000636960"/>
    </source>
</evidence>
<keyword evidence="1" id="KW-0472">Membrane</keyword>
<dbReference type="Proteomes" id="UP000636960">
    <property type="component" value="Unassembled WGS sequence"/>
</dbReference>
<feature type="transmembrane region" description="Helical" evidence="1">
    <location>
        <begin position="32"/>
        <end position="50"/>
    </location>
</feature>
<feature type="transmembrane region" description="Helical" evidence="1">
    <location>
        <begin position="154"/>
        <end position="177"/>
    </location>
</feature>
<feature type="transmembrane region" description="Helical" evidence="1">
    <location>
        <begin position="124"/>
        <end position="148"/>
    </location>
</feature>
<dbReference type="InterPro" id="IPR052163">
    <property type="entry name" value="DGC-Regulatory_Protein"/>
</dbReference>